<accession>A0ABP5HET4</accession>
<evidence type="ECO:0000313" key="3">
    <source>
        <dbReference type="Proteomes" id="UP001501480"/>
    </source>
</evidence>
<dbReference type="SUPFAM" id="SSF56300">
    <property type="entry name" value="Metallo-dependent phosphatases"/>
    <property type="match status" value="1"/>
</dbReference>
<dbReference type="Gene3D" id="3.60.21.10">
    <property type="match status" value="1"/>
</dbReference>
<name>A0ABP5HET4_9ACTN</name>
<dbReference type="InterPro" id="IPR029052">
    <property type="entry name" value="Metallo-depent_PP-like"/>
</dbReference>
<dbReference type="Pfam" id="PF00149">
    <property type="entry name" value="Metallophos"/>
    <property type="match status" value="1"/>
</dbReference>
<evidence type="ECO:0000259" key="1">
    <source>
        <dbReference type="Pfam" id="PF00149"/>
    </source>
</evidence>
<dbReference type="InterPro" id="IPR004843">
    <property type="entry name" value="Calcineurin-like_PHP"/>
</dbReference>
<organism evidence="2 3">
    <name type="scientific">Aeromicrobium halocynthiae</name>
    <dbReference type="NCBI Taxonomy" id="560557"/>
    <lineage>
        <taxon>Bacteria</taxon>
        <taxon>Bacillati</taxon>
        <taxon>Actinomycetota</taxon>
        <taxon>Actinomycetes</taxon>
        <taxon>Propionibacteriales</taxon>
        <taxon>Nocardioidaceae</taxon>
        <taxon>Aeromicrobium</taxon>
    </lineage>
</organism>
<protein>
    <submittedName>
        <fullName evidence="2">Metallophosphoesterase</fullName>
    </submittedName>
</protein>
<feature type="domain" description="Calcineurin-like phosphoesterase" evidence="1">
    <location>
        <begin position="22"/>
        <end position="166"/>
    </location>
</feature>
<dbReference type="EMBL" id="BAAAPY010000003">
    <property type="protein sequence ID" value="GAA2074307.1"/>
    <property type="molecule type" value="Genomic_DNA"/>
</dbReference>
<evidence type="ECO:0000313" key="2">
    <source>
        <dbReference type="EMBL" id="GAA2074307.1"/>
    </source>
</evidence>
<reference evidence="3" key="1">
    <citation type="journal article" date="2019" name="Int. J. Syst. Evol. Microbiol.">
        <title>The Global Catalogue of Microorganisms (GCM) 10K type strain sequencing project: providing services to taxonomists for standard genome sequencing and annotation.</title>
        <authorList>
            <consortium name="The Broad Institute Genomics Platform"/>
            <consortium name="The Broad Institute Genome Sequencing Center for Infectious Disease"/>
            <person name="Wu L."/>
            <person name="Ma J."/>
        </authorList>
    </citation>
    <scope>NUCLEOTIDE SEQUENCE [LARGE SCALE GENOMIC DNA]</scope>
    <source>
        <strain evidence="3">JCM 15749</strain>
    </source>
</reference>
<keyword evidence="3" id="KW-1185">Reference proteome</keyword>
<dbReference type="RefSeq" id="WP_344325652.1">
    <property type="nucleotide sequence ID" value="NZ_BAAAPY010000003.1"/>
</dbReference>
<comment type="caution">
    <text evidence="2">The sequence shown here is derived from an EMBL/GenBank/DDBJ whole genome shotgun (WGS) entry which is preliminary data.</text>
</comment>
<gene>
    <name evidence="2" type="ORF">GCM10009821_11210</name>
</gene>
<proteinExistence type="predicted"/>
<sequence length="206" mass="21596">MVKVLAVADEEVLGYESRLSGLDVDVVLSAGDLPWGYLEQLGDALGVPCGFVPGNHDPATAGGDGPRGWTNLDRSLADLGGLRIAGLGGCVRYKAGPHQHTQAEFASAADRLAAVASSGTVDVVLTHAPPLGLGDEPDGPHVGIQALHPLLAALRPSWHLHGHIHPFGMLKPDRHVGDTVVRNVIPWQVIDVVPRATPVPSPYERG</sequence>
<dbReference type="Proteomes" id="UP001501480">
    <property type="component" value="Unassembled WGS sequence"/>
</dbReference>